<sequence>MSPSGFEPEACITKERQPSVTAISISRISLSISYLYLASAISRIDIAHMEPLDTVRIKLFLRSWDKDLPQFFLRDAKNNPTLKRLFFRFILRLASFP</sequence>
<protein>
    <submittedName>
        <fullName evidence="1">Uncharacterized protein</fullName>
    </submittedName>
</protein>
<dbReference type="Proteomes" id="UP001054945">
    <property type="component" value="Unassembled WGS sequence"/>
</dbReference>
<accession>A0AAV4TKK4</accession>
<reference evidence="1 2" key="1">
    <citation type="submission" date="2021-06" db="EMBL/GenBank/DDBJ databases">
        <title>Caerostris extrusa draft genome.</title>
        <authorList>
            <person name="Kono N."/>
            <person name="Arakawa K."/>
        </authorList>
    </citation>
    <scope>NUCLEOTIDE SEQUENCE [LARGE SCALE GENOMIC DNA]</scope>
</reference>
<keyword evidence="2" id="KW-1185">Reference proteome</keyword>
<comment type="caution">
    <text evidence="1">The sequence shown here is derived from an EMBL/GenBank/DDBJ whole genome shotgun (WGS) entry which is preliminary data.</text>
</comment>
<name>A0AAV4TKK4_CAEEX</name>
<gene>
    <name evidence="1" type="ORF">CEXT_499021</name>
</gene>
<evidence type="ECO:0000313" key="2">
    <source>
        <dbReference type="Proteomes" id="UP001054945"/>
    </source>
</evidence>
<organism evidence="1 2">
    <name type="scientific">Caerostris extrusa</name>
    <name type="common">Bark spider</name>
    <name type="synonym">Caerostris bankana</name>
    <dbReference type="NCBI Taxonomy" id="172846"/>
    <lineage>
        <taxon>Eukaryota</taxon>
        <taxon>Metazoa</taxon>
        <taxon>Ecdysozoa</taxon>
        <taxon>Arthropoda</taxon>
        <taxon>Chelicerata</taxon>
        <taxon>Arachnida</taxon>
        <taxon>Araneae</taxon>
        <taxon>Araneomorphae</taxon>
        <taxon>Entelegynae</taxon>
        <taxon>Araneoidea</taxon>
        <taxon>Araneidae</taxon>
        <taxon>Caerostris</taxon>
    </lineage>
</organism>
<dbReference type="AlphaFoldDB" id="A0AAV4TKK4"/>
<proteinExistence type="predicted"/>
<dbReference type="EMBL" id="BPLR01011259">
    <property type="protein sequence ID" value="GIY45312.1"/>
    <property type="molecule type" value="Genomic_DNA"/>
</dbReference>
<evidence type="ECO:0000313" key="1">
    <source>
        <dbReference type="EMBL" id="GIY45312.1"/>
    </source>
</evidence>